<evidence type="ECO:0000256" key="2">
    <source>
        <dbReference type="ARBA" id="ARBA00022705"/>
    </source>
</evidence>
<proteinExistence type="inferred from homology"/>
<dbReference type="InterPro" id="IPR015163">
    <property type="entry name" value="Cdc6_C"/>
</dbReference>
<sequence length="254" mass="27762">MRFLSEQLFFESFLGPNDSTFKKAKCLFSSPRQRTSFATDKLELCAKDGADDADKSSHNMPCKWNDTGHGSRIIPQGLIVAPTKTEFHSQTSSTTLSVGSTFSRPDSPAIGSADSLPLHHKLALATALLLRRRYRQQTMSSKTAGRTSLLARQLTVSGAATIGRLHEAYIVVCQDRQLTPLDTSEFNSVCSLLEARGLIRIQSNGGGGSSYGISSPARMNYVSLRLDDKGIERALDDNLLLSAILKINFSKDIF</sequence>
<gene>
    <name evidence="4" type="ORF">PXEA_LOCUS1450</name>
</gene>
<accession>A0A3S5AY60</accession>
<protein>
    <recommendedName>
        <fullName evidence="3">Cdc6 C-terminal domain-containing protein</fullName>
    </recommendedName>
</protein>
<comment type="caution">
    <text evidence="4">The sequence shown here is derived from an EMBL/GenBank/DDBJ whole genome shotgun (WGS) entry which is preliminary data.</text>
</comment>
<dbReference type="GO" id="GO:0006260">
    <property type="term" value="P:DNA replication"/>
    <property type="evidence" value="ECO:0007669"/>
    <property type="project" value="UniProtKB-KW"/>
</dbReference>
<evidence type="ECO:0000259" key="3">
    <source>
        <dbReference type="SMART" id="SM01074"/>
    </source>
</evidence>
<organism evidence="4 5">
    <name type="scientific">Protopolystoma xenopodis</name>
    <dbReference type="NCBI Taxonomy" id="117903"/>
    <lineage>
        <taxon>Eukaryota</taxon>
        <taxon>Metazoa</taxon>
        <taxon>Spiralia</taxon>
        <taxon>Lophotrochozoa</taxon>
        <taxon>Platyhelminthes</taxon>
        <taxon>Monogenea</taxon>
        <taxon>Polyopisthocotylea</taxon>
        <taxon>Polystomatidea</taxon>
        <taxon>Polystomatidae</taxon>
        <taxon>Protopolystoma</taxon>
    </lineage>
</organism>
<keyword evidence="5" id="KW-1185">Reference proteome</keyword>
<dbReference type="AlphaFoldDB" id="A0A3S5AY60"/>
<dbReference type="SMART" id="SM01074">
    <property type="entry name" value="Cdc6_C"/>
    <property type="match status" value="1"/>
</dbReference>
<evidence type="ECO:0000313" key="4">
    <source>
        <dbReference type="EMBL" id="VEL08010.1"/>
    </source>
</evidence>
<evidence type="ECO:0000313" key="5">
    <source>
        <dbReference type="Proteomes" id="UP000784294"/>
    </source>
</evidence>
<dbReference type="EMBL" id="CAAALY010002944">
    <property type="protein sequence ID" value="VEL08010.1"/>
    <property type="molecule type" value="Genomic_DNA"/>
</dbReference>
<dbReference type="Proteomes" id="UP000784294">
    <property type="component" value="Unassembled WGS sequence"/>
</dbReference>
<dbReference type="Pfam" id="PF09079">
    <property type="entry name" value="WHD_Cdc6"/>
    <property type="match status" value="1"/>
</dbReference>
<evidence type="ECO:0000256" key="1">
    <source>
        <dbReference type="ARBA" id="ARBA00006184"/>
    </source>
</evidence>
<reference evidence="4" key="1">
    <citation type="submission" date="2018-11" db="EMBL/GenBank/DDBJ databases">
        <authorList>
            <consortium name="Pathogen Informatics"/>
        </authorList>
    </citation>
    <scope>NUCLEOTIDE SEQUENCE</scope>
</reference>
<dbReference type="InterPro" id="IPR036388">
    <property type="entry name" value="WH-like_DNA-bd_sf"/>
</dbReference>
<name>A0A3S5AY60_9PLAT</name>
<dbReference type="OrthoDB" id="1926878at2759"/>
<comment type="similarity">
    <text evidence="1">Belongs to the CDC6/cdc18 family.</text>
</comment>
<dbReference type="SUPFAM" id="SSF46785">
    <property type="entry name" value="Winged helix' DNA-binding domain"/>
    <property type="match status" value="1"/>
</dbReference>
<keyword evidence="2" id="KW-0235">DNA replication</keyword>
<dbReference type="Gene3D" id="1.10.10.10">
    <property type="entry name" value="Winged helix-like DNA-binding domain superfamily/Winged helix DNA-binding domain"/>
    <property type="match status" value="1"/>
</dbReference>
<feature type="domain" description="Cdc6 C-terminal" evidence="3">
    <location>
        <begin position="149"/>
        <end position="235"/>
    </location>
</feature>
<dbReference type="InterPro" id="IPR036390">
    <property type="entry name" value="WH_DNA-bd_sf"/>
</dbReference>